<gene>
    <name evidence="8" type="ORF">NEMVEDRAFT_v1g212205</name>
</gene>
<evidence type="ECO:0000256" key="1">
    <source>
        <dbReference type="ARBA" id="ARBA00004651"/>
    </source>
</evidence>
<dbReference type="GO" id="GO:0004930">
    <property type="term" value="F:G protein-coupled receptor activity"/>
    <property type="evidence" value="ECO:0007669"/>
    <property type="project" value="InterPro"/>
</dbReference>
<feature type="transmembrane region" description="Helical" evidence="6">
    <location>
        <begin position="105"/>
        <end position="128"/>
    </location>
</feature>
<dbReference type="InterPro" id="IPR017452">
    <property type="entry name" value="GPCR_Rhodpsn_7TM"/>
</dbReference>
<dbReference type="SUPFAM" id="SSF81321">
    <property type="entry name" value="Family A G protein-coupled receptor-like"/>
    <property type="match status" value="1"/>
</dbReference>
<feature type="transmembrane region" description="Helical" evidence="6">
    <location>
        <begin position="30"/>
        <end position="54"/>
    </location>
</feature>
<organism evidence="8 9">
    <name type="scientific">Nematostella vectensis</name>
    <name type="common">Starlet sea anemone</name>
    <dbReference type="NCBI Taxonomy" id="45351"/>
    <lineage>
        <taxon>Eukaryota</taxon>
        <taxon>Metazoa</taxon>
        <taxon>Cnidaria</taxon>
        <taxon>Anthozoa</taxon>
        <taxon>Hexacorallia</taxon>
        <taxon>Actiniaria</taxon>
        <taxon>Edwardsiidae</taxon>
        <taxon>Nematostella</taxon>
    </lineage>
</organism>
<dbReference type="Proteomes" id="UP000001593">
    <property type="component" value="Unassembled WGS sequence"/>
</dbReference>
<dbReference type="InParanoid" id="A7SH46"/>
<keyword evidence="4 6" id="KW-1133">Transmembrane helix</keyword>
<evidence type="ECO:0000256" key="6">
    <source>
        <dbReference type="SAM" id="Phobius"/>
    </source>
</evidence>
<feature type="transmembrane region" description="Helical" evidence="6">
    <location>
        <begin position="174"/>
        <end position="194"/>
    </location>
</feature>
<dbReference type="InterPro" id="IPR000276">
    <property type="entry name" value="GPCR_Rhodpsn"/>
</dbReference>
<evidence type="ECO:0000313" key="9">
    <source>
        <dbReference type="Proteomes" id="UP000001593"/>
    </source>
</evidence>
<dbReference type="Pfam" id="PF00001">
    <property type="entry name" value="7tm_1"/>
    <property type="match status" value="1"/>
</dbReference>
<evidence type="ECO:0000259" key="7">
    <source>
        <dbReference type="PROSITE" id="PS50262"/>
    </source>
</evidence>
<evidence type="ECO:0000256" key="3">
    <source>
        <dbReference type="ARBA" id="ARBA00022692"/>
    </source>
</evidence>
<keyword evidence="2" id="KW-1003">Cell membrane</keyword>
<dbReference type="EMBL" id="DS469657">
    <property type="protein sequence ID" value="EDO36985.1"/>
    <property type="molecule type" value="Genomic_DNA"/>
</dbReference>
<sequence>MQGADSGNDSCFPFTEYISYSTELLPSTNILSMLLLLTVVPGAILNSLILATIWRVKPLQTPSNLFLCNLAISDLAVCVIAQPLALAWRWSEMNNSSYDIVCPLAVITSLASSQFAGVSLVTVTVASVDRYLALYLHLMYTSSVTTRRVGIVCAFTWFASTFVVFMAFAGRSTYNALCSALLPICILTVAFSFFKIVKVLMRHHTQIAAQSMSSNSSQSDMVSNLTRYRKSIAGLSTILLLLFVCYFPFIVVMIVWEILGTTTTTL</sequence>
<feature type="domain" description="G-protein coupled receptors family 1 profile" evidence="7">
    <location>
        <begin position="45"/>
        <end position="266"/>
    </location>
</feature>
<feature type="transmembrane region" description="Helical" evidence="6">
    <location>
        <begin position="66"/>
        <end position="85"/>
    </location>
</feature>
<keyword evidence="9" id="KW-1185">Reference proteome</keyword>
<dbReference type="PhylomeDB" id="A7SH46"/>
<keyword evidence="5 6" id="KW-0472">Membrane</keyword>
<dbReference type="PANTHER" id="PTHR22750">
    <property type="entry name" value="G-PROTEIN COUPLED RECEPTOR"/>
    <property type="match status" value="1"/>
</dbReference>
<dbReference type="AlphaFoldDB" id="A7SH46"/>
<dbReference type="PRINTS" id="PR00237">
    <property type="entry name" value="GPCRRHODOPSN"/>
</dbReference>
<dbReference type="HOGENOM" id="CLU_009579_14_1_1"/>
<evidence type="ECO:0000313" key="8">
    <source>
        <dbReference type="EMBL" id="EDO36985.1"/>
    </source>
</evidence>
<feature type="transmembrane region" description="Helical" evidence="6">
    <location>
        <begin position="232"/>
        <end position="256"/>
    </location>
</feature>
<evidence type="ECO:0000256" key="5">
    <source>
        <dbReference type="ARBA" id="ARBA00023136"/>
    </source>
</evidence>
<proteinExistence type="predicted"/>
<evidence type="ECO:0000256" key="4">
    <source>
        <dbReference type="ARBA" id="ARBA00022989"/>
    </source>
</evidence>
<dbReference type="OMA" id="CTLAYSA"/>
<accession>A7SH46</accession>
<reference evidence="8 9" key="1">
    <citation type="journal article" date="2007" name="Science">
        <title>Sea anemone genome reveals ancestral eumetazoan gene repertoire and genomic organization.</title>
        <authorList>
            <person name="Putnam N.H."/>
            <person name="Srivastava M."/>
            <person name="Hellsten U."/>
            <person name="Dirks B."/>
            <person name="Chapman J."/>
            <person name="Salamov A."/>
            <person name="Terry A."/>
            <person name="Shapiro H."/>
            <person name="Lindquist E."/>
            <person name="Kapitonov V.V."/>
            <person name="Jurka J."/>
            <person name="Genikhovich G."/>
            <person name="Grigoriev I.V."/>
            <person name="Lucas S.M."/>
            <person name="Steele R.E."/>
            <person name="Finnerty J.R."/>
            <person name="Technau U."/>
            <person name="Martindale M.Q."/>
            <person name="Rokhsar D.S."/>
        </authorList>
    </citation>
    <scope>NUCLEOTIDE SEQUENCE [LARGE SCALE GENOMIC DNA]</scope>
    <source>
        <strain evidence="9">CH2 X CH6</strain>
    </source>
</reference>
<evidence type="ECO:0000256" key="2">
    <source>
        <dbReference type="ARBA" id="ARBA00022475"/>
    </source>
</evidence>
<dbReference type="PROSITE" id="PS50262">
    <property type="entry name" value="G_PROTEIN_RECEP_F1_2"/>
    <property type="match status" value="1"/>
</dbReference>
<comment type="subcellular location">
    <subcellularLocation>
        <location evidence="1">Cell membrane</location>
        <topology evidence="1">Multi-pass membrane protein</topology>
    </subcellularLocation>
</comment>
<dbReference type="GO" id="GO:0005886">
    <property type="term" value="C:plasma membrane"/>
    <property type="evidence" value="ECO:0007669"/>
    <property type="project" value="UniProtKB-SubCell"/>
</dbReference>
<feature type="transmembrane region" description="Helical" evidence="6">
    <location>
        <begin position="149"/>
        <end position="168"/>
    </location>
</feature>
<name>A7SH46_NEMVE</name>
<keyword evidence="3 6" id="KW-0812">Transmembrane</keyword>
<dbReference type="Gene3D" id="1.20.1070.10">
    <property type="entry name" value="Rhodopsin 7-helix transmembrane proteins"/>
    <property type="match status" value="1"/>
</dbReference>
<dbReference type="CDD" id="cd00637">
    <property type="entry name" value="7tm_classA_rhodopsin-like"/>
    <property type="match status" value="1"/>
</dbReference>
<protein>
    <recommendedName>
        <fullName evidence="7">G-protein coupled receptors family 1 profile domain-containing protein</fullName>
    </recommendedName>
</protein>